<dbReference type="EC" id="2.7.11.1" evidence="1"/>
<accession>A0AAV7ZIL1</accession>
<dbReference type="EMBL" id="JANTQA010000029">
    <property type="protein sequence ID" value="KAJ3441538.1"/>
    <property type="molecule type" value="Genomic_DNA"/>
</dbReference>
<evidence type="ECO:0000256" key="4">
    <source>
        <dbReference type="PROSITE-ProRule" id="PRU10141"/>
    </source>
</evidence>
<organism evidence="8 9">
    <name type="scientific">Anaeramoeba flamelloides</name>
    <dbReference type="NCBI Taxonomy" id="1746091"/>
    <lineage>
        <taxon>Eukaryota</taxon>
        <taxon>Metamonada</taxon>
        <taxon>Anaeramoebidae</taxon>
        <taxon>Anaeramoeba</taxon>
    </lineage>
</organism>
<evidence type="ECO:0000313" key="9">
    <source>
        <dbReference type="Proteomes" id="UP001146793"/>
    </source>
</evidence>
<name>A0AAV7ZIL1_9EUKA</name>
<comment type="caution">
    <text evidence="8">The sequence shown here is derived from an EMBL/GenBank/DDBJ whole genome shotgun (WGS) entry which is preliminary data.</text>
</comment>
<dbReference type="InterPro" id="IPR001849">
    <property type="entry name" value="PH_domain"/>
</dbReference>
<dbReference type="GO" id="GO:0004674">
    <property type="term" value="F:protein serine/threonine kinase activity"/>
    <property type="evidence" value="ECO:0007669"/>
    <property type="project" value="UniProtKB-EC"/>
</dbReference>
<keyword evidence="2 4" id="KW-0547">Nucleotide-binding</keyword>
<dbReference type="InterPro" id="IPR000719">
    <property type="entry name" value="Prot_kinase_dom"/>
</dbReference>
<dbReference type="Gene3D" id="1.10.510.10">
    <property type="entry name" value="Transferase(Phosphotransferase) domain 1"/>
    <property type="match status" value="1"/>
</dbReference>
<evidence type="ECO:0000259" key="7">
    <source>
        <dbReference type="PROSITE" id="PS50011"/>
    </source>
</evidence>
<dbReference type="PROSITE" id="PS50003">
    <property type="entry name" value="PH_DOMAIN"/>
    <property type="match status" value="1"/>
</dbReference>
<dbReference type="InterPro" id="IPR011009">
    <property type="entry name" value="Kinase-like_dom_sf"/>
</dbReference>
<sequence>MNESLKKRGWLSIQEGSFNKWKKRVFVLTTIRLSYYASEKAYQNDQVIEEIPVLGMRANEYIWDKRKRSHKGKFYFQIYHDSGRALISFTTTKIDRDDWIAKINNASDKARKHNKRKYCVDDLKFLEEIGRGSSSVISKAIYTTTNEVVAVKKIAIADNLEEIQKLSNAISLMKNHHHKNVVNYYDSYLMEKELWIVLEYCGGGSIAEIMKITKSTYNEEQIVAVIKSILKALVYLNKTKKMHRDIKSGNILLTENGVAKLTDFGVSAQVTESKKKKSVVGTPYWMAPEIITKNGYHLNADIWSLGITIIEMAEGKPPLLDLHPLRALFSIPNNPPPTFKEPDNWSENLNDLLSKCLEKDPGKRPNAKQLLELPIFNKCKTTKQTLSQKLRRTKAIRKRFKIKKQPSNGNLKVQVQKKPNSHSVLKKKMAKQEKDEKWEQKQEQEHDEERLVEDSEEKEIYGTIAIRESSNSSSSSESEEENGMIGTMVIKESSNSSSSSESGSGSSYSPDSNKESGIGFGTMCIKEGSSDSETSSVLTYSGNSGPGYDYGTTVIKRKSSNSESNSAEGDGEMSGFGTMVVREKKDEKKKKKKEPRATQQEYLEFVKKQQNKQPKQKMDKKKRELQKKKEILLDYQELDENELKSLINIIQKKMNKKIATINEHHEKLTNTIKDLIQKKKEQLD</sequence>
<dbReference type="Proteomes" id="UP001146793">
    <property type="component" value="Unassembled WGS sequence"/>
</dbReference>
<evidence type="ECO:0000256" key="1">
    <source>
        <dbReference type="ARBA" id="ARBA00012513"/>
    </source>
</evidence>
<gene>
    <name evidence="8" type="ORF">M0812_13551</name>
</gene>
<dbReference type="InterPro" id="IPR050629">
    <property type="entry name" value="STE20/SPS1-PAK"/>
</dbReference>
<keyword evidence="8" id="KW-0418">Kinase</keyword>
<dbReference type="Pfam" id="PF00069">
    <property type="entry name" value="Pkinase"/>
    <property type="match status" value="1"/>
</dbReference>
<evidence type="ECO:0000256" key="3">
    <source>
        <dbReference type="ARBA" id="ARBA00022840"/>
    </source>
</evidence>
<dbReference type="SMART" id="SM00220">
    <property type="entry name" value="S_TKc"/>
    <property type="match status" value="1"/>
</dbReference>
<feature type="binding site" evidence="4">
    <location>
        <position position="153"/>
    </location>
    <ligand>
        <name>ATP</name>
        <dbReference type="ChEBI" id="CHEBI:30616"/>
    </ligand>
</feature>
<dbReference type="PANTHER" id="PTHR48012:SF2">
    <property type="entry name" value="STERILE20-LIKE KINASE, ISOFORM B"/>
    <property type="match status" value="1"/>
</dbReference>
<keyword evidence="8" id="KW-0808">Transferase</keyword>
<evidence type="ECO:0000313" key="8">
    <source>
        <dbReference type="EMBL" id="KAJ3441538.1"/>
    </source>
</evidence>
<evidence type="ECO:0000259" key="6">
    <source>
        <dbReference type="PROSITE" id="PS50003"/>
    </source>
</evidence>
<dbReference type="PROSITE" id="PS50011">
    <property type="entry name" value="PROTEIN_KINASE_DOM"/>
    <property type="match status" value="1"/>
</dbReference>
<dbReference type="SUPFAM" id="SSF50729">
    <property type="entry name" value="PH domain-like"/>
    <property type="match status" value="1"/>
</dbReference>
<dbReference type="PANTHER" id="PTHR48012">
    <property type="entry name" value="STERILE20-LIKE KINASE, ISOFORM B-RELATED"/>
    <property type="match status" value="1"/>
</dbReference>
<dbReference type="FunFam" id="1.10.510.10:FF:000421">
    <property type="entry name" value="Serine/threonine-protein kinase PAK 6"/>
    <property type="match status" value="1"/>
</dbReference>
<evidence type="ECO:0000256" key="5">
    <source>
        <dbReference type="SAM" id="MobiDB-lite"/>
    </source>
</evidence>
<dbReference type="PROSITE" id="PS00107">
    <property type="entry name" value="PROTEIN_KINASE_ATP"/>
    <property type="match status" value="1"/>
</dbReference>
<evidence type="ECO:0000256" key="2">
    <source>
        <dbReference type="ARBA" id="ARBA00022741"/>
    </source>
</evidence>
<dbReference type="GO" id="GO:0005524">
    <property type="term" value="F:ATP binding"/>
    <property type="evidence" value="ECO:0007669"/>
    <property type="project" value="UniProtKB-UniRule"/>
</dbReference>
<dbReference type="AlphaFoldDB" id="A0AAV7ZIL1"/>
<feature type="compositionally biased region" description="Polar residues" evidence="5">
    <location>
        <begin position="531"/>
        <end position="543"/>
    </location>
</feature>
<dbReference type="InterPro" id="IPR011993">
    <property type="entry name" value="PH-like_dom_sf"/>
</dbReference>
<feature type="domain" description="Protein kinase" evidence="7">
    <location>
        <begin position="123"/>
        <end position="376"/>
    </location>
</feature>
<feature type="domain" description="PH" evidence="6">
    <location>
        <begin position="4"/>
        <end position="108"/>
    </location>
</feature>
<dbReference type="SMART" id="SM00233">
    <property type="entry name" value="PH"/>
    <property type="match status" value="1"/>
</dbReference>
<reference evidence="8" key="1">
    <citation type="submission" date="2022-08" db="EMBL/GenBank/DDBJ databases">
        <title>Novel sulphate-reducing endosymbionts in the free-living metamonad Anaeramoeba.</title>
        <authorList>
            <person name="Jerlstrom-Hultqvist J."/>
            <person name="Cepicka I."/>
            <person name="Gallot-Lavallee L."/>
            <person name="Salas-Leiva D."/>
            <person name="Curtis B.A."/>
            <person name="Zahonova K."/>
            <person name="Pipaliya S."/>
            <person name="Dacks J."/>
            <person name="Roger A.J."/>
        </authorList>
    </citation>
    <scope>NUCLEOTIDE SEQUENCE</scope>
    <source>
        <strain evidence="8">Busselton2</strain>
    </source>
</reference>
<feature type="compositionally biased region" description="Basic residues" evidence="5">
    <location>
        <begin position="614"/>
        <end position="625"/>
    </location>
</feature>
<proteinExistence type="predicted"/>
<feature type="region of interest" description="Disordered" evidence="5">
    <location>
        <begin position="405"/>
        <end position="625"/>
    </location>
</feature>
<protein>
    <recommendedName>
        <fullName evidence="1">non-specific serine/threonine protein kinase</fullName>
        <ecNumber evidence="1">2.7.11.1</ecNumber>
    </recommendedName>
</protein>
<dbReference type="GO" id="GO:0005737">
    <property type="term" value="C:cytoplasm"/>
    <property type="evidence" value="ECO:0007669"/>
    <property type="project" value="TreeGrafter"/>
</dbReference>
<feature type="compositionally biased region" description="Low complexity" evidence="5">
    <location>
        <begin position="492"/>
        <end position="511"/>
    </location>
</feature>
<dbReference type="Pfam" id="PF00169">
    <property type="entry name" value="PH"/>
    <property type="match status" value="1"/>
</dbReference>
<dbReference type="Gene3D" id="2.30.29.30">
    <property type="entry name" value="Pleckstrin-homology domain (PH domain)/Phosphotyrosine-binding domain (PTB)"/>
    <property type="match status" value="1"/>
</dbReference>
<feature type="compositionally biased region" description="Polar residues" evidence="5">
    <location>
        <begin position="405"/>
        <end position="423"/>
    </location>
</feature>
<dbReference type="SUPFAM" id="SSF56112">
    <property type="entry name" value="Protein kinase-like (PK-like)"/>
    <property type="match status" value="1"/>
</dbReference>
<feature type="compositionally biased region" description="Basic and acidic residues" evidence="5">
    <location>
        <begin position="430"/>
        <end position="453"/>
    </location>
</feature>
<dbReference type="InterPro" id="IPR017441">
    <property type="entry name" value="Protein_kinase_ATP_BS"/>
</dbReference>
<keyword evidence="3 4" id="KW-0067">ATP-binding</keyword>